<evidence type="ECO:0000313" key="1">
    <source>
        <dbReference type="EMBL" id="KAG5193593.1"/>
    </source>
</evidence>
<dbReference type="Proteomes" id="UP000664991">
    <property type="component" value="Unassembled WGS sequence"/>
</dbReference>
<comment type="caution">
    <text evidence="1">The sequence shown here is derived from an EMBL/GenBank/DDBJ whole genome shotgun (WGS) entry which is preliminary data.</text>
</comment>
<proteinExistence type="predicted"/>
<accession>A0A835ZQZ4</accession>
<name>A0A835ZQZ4_SHEEP</name>
<reference evidence="1 2" key="1">
    <citation type="submission" date="2020-12" db="EMBL/GenBank/DDBJ databases">
        <title>De novo assembly of Tibetan sheep genome.</title>
        <authorList>
            <person name="Li X."/>
        </authorList>
    </citation>
    <scope>NUCLEOTIDE SEQUENCE [LARGE SCALE GENOMIC DNA]</scope>
    <source>
        <tissue evidence="1">Heart</tissue>
    </source>
</reference>
<sequence>MDRGLVTFPHVGGFGSGRQDPDVTVQGRGAYVTTASPRCTRQGGDDHPCPSALWLGIRDVPYPDLVCHQLWTDTEVTGSSYVTPAFMEVTESVSSGEPATVRRKLPTGI</sequence>
<dbReference type="AlphaFoldDB" id="A0A835ZQZ4"/>
<evidence type="ECO:0000313" key="2">
    <source>
        <dbReference type="Proteomes" id="UP000664991"/>
    </source>
</evidence>
<protein>
    <submittedName>
        <fullName evidence="1">Uncharacterized protein</fullName>
    </submittedName>
</protein>
<dbReference type="EMBL" id="JAEMGP010000027">
    <property type="protein sequence ID" value="KAG5193593.1"/>
    <property type="molecule type" value="Genomic_DNA"/>
</dbReference>
<gene>
    <name evidence="1" type="ORF">JEQ12_019954</name>
</gene>
<organism evidence="1 2">
    <name type="scientific">Ovis aries</name>
    <name type="common">Sheep</name>
    <dbReference type="NCBI Taxonomy" id="9940"/>
    <lineage>
        <taxon>Eukaryota</taxon>
        <taxon>Metazoa</taxon>
        <taxon>Chordata</taxon>
        <taxon>Craniata</taxon>
        <taxon>Vertebrata</taxon>
        <taxon>Euteleostomi</taxon>
        <taxon>Mammalia</taxon>
        <taxon>Eutheria</taxon>
        <taxon>Laurasiatheria</taxon>
        <taxon>Artiodactyla</taxon>
        <taxon>Ruminantia</taxon>
        <taxon>Pecora</taxon>
        <taxon>Bovidae</taxon>
        <taxon>Caprinae</taxon>
        <taxon>Ovis</taxon>
    </lineage>
</organism>